<evidence type="ECO:0000313" key="3">
    <source>
        <dbReference type="Proteomes" id="UP001321498"/>
    </source>
</evidence>
<dbReference type="InterPro" id="IPR029063">
    <property type="entry name" value="SAM-dependent_MTases_sf"/>
</dbReference>
<feature type="domain" description="THUMP-like" evidence="1">
    <location>
        <begin position="322"/>
        <end position="392"/>
    </location>
</feature>
<dbReference type="SUPFAM" id="SSF53335">
    <property type="entry name" value="S-adenosyl-L-methionine-dependent methyltransferases"/>
    <property type="match status" value="1"/>
</dbReference>
<organism evidence="2 3">
    <name type="scientific">Naasia aerilata</name>
    <dbReference type="NCBI Taxonomy" id="1162966"/>
    <lineage>
        <taxon>Bacteria</taxon>
        <taxon>Bacillati</taxon>
        <taxon>Actinomycetota</taxon>
        <taxon>Actinomycetes</taxon>
        <taxon>Micrococcales</taxon>
        <taxon>Microbacteriaceae</taxon>
        <taxon>Naasia</taxon>
    </lineage>
</organism>
<accession>A0ABN6XJD9</accession>
<protein>
    <recommendedName>
        <fullName evidence="1">THUMP-like domain-containing protein</fullName>
    </recommendedName>
</protein>
<sequence>MRDEEVLELLSAEGLRLLDSIPPYGSGNDVLRLSADLRRAGHSPALVASVLTQARLRQRAAAKFGEFASRMLFTETGLEQATRLPVAALHAGRFARAGVARVTDLGCGIGGDALAMGALDLEVLAVDRDPVTAAVAAYNLAPFPSVAVDVADAEQVELAPDTAVFLDPARRTAASGGRRVGADEWSPSLDFCFQLAASRPTGMKLAPAFDRSRIPADLEAQWVTAGGETVELTLWSGALARPGVLRSAVVLGDGGSAELTGGADSADEPVVPLGRFVHEPAGAVIRARLIGDLARAVGAGMLSPGIAYLTGDTAPDSPFLASFEVEEVLPLDERRIARELRDRGIGRLEIKKRGVDVDPAVFRKRLGLRGDAEATLLLAPVAGRRTAILARRVRQPGSVTSGAITEK</sequence>
<evidence type="ECO:0000259" key="1">
    <source>
        <dbReference type="Pfam" id="PF18096"/>
    </source>
</evidence>
<evidence type="ECO:0000313" key="2">
    <source>
        <dbReference type="EMBL" id="BDZ44981.1"/>
    </source>
</evidence>
<dbReference type="InterPro" id="IPR041497">
    <property type="entry name" value="Thump-like"/>
</dbReference>
<dbReference type="Proteomes" id="UP001321498">
    <property type="component" value="Chromosome"/>
</dbReference>
<name>A0ABN6XJD9_9MICO</name>
<reference evidence="3" key="1">
    <citation type="journal article" date="2019" name="Int. J. Syst. Evol. Microbiol.">
        <title>The Global Catalogue of Microorganisms (GCM) 10K type strain sequencing project: providing services to taxonomists for standard genome sequencing and annotation.</title>
        <authorList>
            <consortium name="The Broad Institute Genomics Platform"/>
            <consortium name="The Broad Institute Genome Sequencing Center for Infectious Disease"/>
            <person name="Wu L."/>
            <person name="Ma J."/>
        </authorList>
    </citation>
    <scope>NUCLEOTIDE SEQUENCE [LARGE SCALE GENOMIC DNA]</scope>
    <source>
        <strain evidence="3">NBRC 108725</strain>
    </source>
</reference>
<dbReference type="CDD" id="cd02440">
    <property type="entry name" value="AdoMet_MTases"/>
    <property type="match status" value="1"/>
</dbReference>
<keyword evidence="3" id="KW-1185">Reference proteome</keyword>
<dbReference type="Pfam" id="PF18096">
    <property type="entry name" value="Thump_like"/>
    <property type="match status" value="1"/>
</dbReference>
<proteinExistence type="predicted"/>
<dbReference type="Gene3D" id="3.40.50.150">
    <property type="entry name" value="Vaccinia Virus protein VP39"/>
    <property type="match status" value="1"/>
</dbReference>
<gene>
    <name evidence="2" type="ORF">GCM10025866_08900</name>
</gene>
<dbReference type="EMBL" id="AP027731">
    <property type="protein sequence ID" value="BDZ44981.1"/>
    <property type="molecule type" value="Genomic_DNA"/>
</dbReference>
<dbReference type="RefSeq" id="WP_286278374.1">
    <property type="nucleotide sequence ID" value="NZ_AP027731.1"/>
</dbReference>